<proteinExistence type="predicted"/>
<comment type="caution">
    <text evidence="2">The sequence shown here is derived from an EMBL/GenBank/DDBJ whole genome shotgun (WGS) entry which is preliminary data.</text>
</comment>
<keyword evidence="1" id="KW-0812">Transmembrane</keyword>
<reference evidence="2 3" key="1">
    <citation type="journal article" date="2019" name="Syst. Appl. Microbiol.">
        <title>Microvirga tunisiensis sp. nov., a root nodule symbiotic bacterium isolated from Lupinus micranthus and L. luteus grown in Northern Tunisia.</title>
        <authorList>
            <person name="Msaddak A."/>
            <person name="Rejili M."/>
            <person name="Duran D."/>
            <person name="Mars M."/>
            <person name="Palacios J.M."/>
            <person name="Ruiz-Argueso T."/>
            <person name="Rey L."/>
            <person name="Imperial J."/>
        </authorList>
    </citation>
    <scope>NUCLEOTIDE SEQUENCE [LARGE SCALE GENOMIC DNA]</scope>
    <source>
        <strain evidence="2 3">Lmie10</strain>
    </source>
</reference>
<dbReference type="AlphaFoldDB" id="A0A5N7MP67"/>
<keyword evidence="3" id="KW-1185">Reference proteome</keyword>
<name>A0A5N7MP67_9HYPH</name>
<protein>
    <submittedName>
        <fullName evidence="2">Cobalt transporter subunit CbtB</fullName>
    </submittedName>
</protein>
<sequence length="61" mass="6532">MYTQQTSLPIQASVTSASRLVQIGLAAFLGLFVLGIAGFSHIEAIHNASHDVRHSLAFPCH</sequence>
<evidence type="ECO:0000313" key="2">
    <source>
        <dbReference type="EMBL" id="MPR28440.1"/>
    </source>
</evidence>
<accession>A0A5N7MP67</accession>
<feature type="transmembrane region" description="Helical" evidence="1">
    <location>
        <begin position="20"/>
        <end position="39"/>
    </location>
</feature>
<dbReference type="InterPro" id="IPR012667">
    <property type="entry name" value="CbtB_put"/>
</dbReference>
<keyword evidence="1" id="KW-0472">Membrane</keyword>
<dbReference type="EMBL" id="VOSK01000145">
    <property type="protein sequence ID" value="MPR28440.1"/>
    <property type="molecule type" value="Genomic_DNA"/>
</dbReference>
<gene>
    <name evidence="2" type="ORF">FS320_25645</name>
</gene>
<dbReference type="NCBIfam" id="TIGR02459">
    <property type="entry name" value="CbtB"/>
    <property type="match status" value="1"/>
</dbReference>
<organism evidence="2 3">
    <name type="scientific">Microvirga tunisiensis</name>
    <dbReference type="NCBI Taxonomy" id="2108360"/>
    <lineage>
        <taxon>Bacteria</taxon>
        <taxon>Pseudomonadati</taxon>
        <taxon>Pseudomonadota</taxon>
        <taxon>Alphaproteobacteria</taxon>
        <taxon>Hyphomicrobiales</taxon>
        <taxon>Methylobacteriaceae</taxon>
        <taxon>Microvirga</taxon>
    </lineage>
</organism>
<dbReference type="Proteomes" id="UP000403266">
    <property type="component" value="Unassembled WGS sequence"/>
</dbReference>
<evidence type="ECO:0000313" key="3">
    <source>
        <dbReference type="Proteomes" id="UP000403266"/>
    </source>
</evidence>
<keyword evidence="1" id="KW-1133">Transmembrane helix</keyword>
<dbReference type="Pfam" id="PF09489">
    <property type="entry name" value="CbtB"/>
    <property type="match status" value="1"/>
</dbReference>
<evidence type="ECO:0000256" key="1">
    <source>
        <dbReference type="SAM" id="Phobius"/>
    </source>
</evidence>
<dbReference type="RefSeq" id="WP_152714732.1">
    <property type="nucleotide sequence ID" value="NZ_VOSJ01000145.1"/>
</dbReference>